<protein>
    <submittedName>
        <fullName evidence="3">CAP domain-containing protein</fullName>
    </submittedName>
</protein>
<dbReference type="EMBL" id="SFCC01000002">
    <property type="protein sequence ID" value="RZQ65165.1"/>
    <property type="molecule type" value="Genomic_DNA"/>
</dbReference>
<organism evidence="3 4">
    <name type="scientific">Amycolatopsis suaedae</name>
    <dbReference type="NCBI Taxonomy" id="2510978"/>
    <lineage>
        <taxon>Bacteria</taxon>
        <taxon>Bacillati</taxon>
        <taxon>Actinomycetota</taxon>
        <taxon>Actinomycetes</taxon>
        <taxon>Pseudonocardiales</taxon>
        <taxon>Pseudonocardiaceae</taxon>
        <taxon>Amycolatopsis</taxon>
    </lineage>
</organism>
<name>A0A4V2EMI3_9PSEU</name>
<sequence>MVTCRLVTKTRHRRKSLLVALSVLVGVTLAAGGTLWFREPQGSAPAELAAARTPVEPGGAEAGAGIPRRHTPAPPPVTTTTQPPATTTSAPPTTSSSAKPPTSSTPPKHGSAGERGDRVLELVNIERGKAGCDPVRADDRLDTSAQKHSEDMSAKDYFSHTSQDGTTFDQRIKAAGYPKPGAENIAKGTPDADQVMELWMKSDGHRRNILNCKLTALGVGVATDGWYWTQNFGY</sequence>
<evidence type="ECO:0000313" key="3">
    <source>
        <dbReference type="EMBL" id="RZQ65165.1"/>
    </source>
</evidence>
<dbReference type="CDD" id="cd05379">
    <property type="entry name" value="CAP_bacterial"/>
    <property type="match status" value="1"/>
</dbReference>
<feature type="compositionally biased region" description="Low complexity" evidence="1">
    <location>
        <begin position="78"/>
        <end position="107"/>
    </location>
</feature>
<gene>
    <name evidence="3" type="ORF">EWH70_04555</name>
</gene>
<comment type="caution">
    <text evidence="3">The sequence shown here is derived from an EMBL/GenBank/DDBJ whole genome shotgun (WGS) entry which is preliminary data.</text>
</comment>
<feature type="domain" description="SCP" evidence="2">
    <location>
        <begin position="120"/>
        <end position="232"/>
    </location>
</feature>
<feature type="region of interest" description="Disordered" evidence="1">
    <location>
        <begin position="47"/>
        <end position="116"/>
    </location>
</feature>
<dbReference type="SUPFAM" id="SSF55797">
    <property type="entry name" value="PR-1-like"/>
    <property type="match status" value="1"/>
</dbReference>
<keyword evidence="4" id="KW-1185">Reference proteome</keyword>
<dbReference type="AlphaFoldDB" id="A0A4V2EMI3"/>
<evidence type="ECO:0000259" key="2">
    <source>
        <dbReference type="Pfam" id="PF00188"/>
    </source>
</evidence>
<dbReference type="InterPro" id="IPR014044">
    <property type="entry name" value="CAP_dom"/>
</dbReference>
<dbReference type="Gene3D" id="3.40.33.10">
    <property type="entry name" value="CAP"/>
    <property type="match status" value="1"/>
</dbReference>
<dbReference type="Proteomes" id="UP000292003">
    <property type="component" value="Unassembled WGS sequence"/>
</dbReference>
<dbReference type="Pfam" id="PF00188">
    <property type="entry name" value="CAP"/>
    <property type="match status" value="1"/>
</dbReference>
<dbReference type="InterPro" id="IPR035940">
    <property type="entry name" value="CAP_sf"/>
</dbReference>
<dbReference type="PANTHER" id="PTHR31157">
    <property type="entry name" value="SCP DOMAIN-CONTAINING PROTEIN"/>
    <property type="match status" value="1"/>
</dbReference>
<dbReference type="PANTHER" id="PTHR31157:SF1">
    <property type="entry name" value="SCP DOMAIN-CONTAINING PROTEIN"/>
    <property type="match status" value="1"/>
</dbReference>
<dbReference type="OrthoDB" id="8611574at2"/>
<proteinExistence type="predicted"/>
<accession>A0A4V2EMI3</accession>
<evidence type="ECO:0000313" key="4">
    <source>
        <dbReference type="Proteomes" id="UP000292003"/>
    </source>
</evidence>
<evidence type="ECO:0000256" key="1">
    <source>
        <dbReference type="SAM" id="MobiDB-lite"/>
    </source>
</evidence>
<reference evidence="3 4" key="1">
    <citation type="submission" date="2019-02" db="EMBL/GenBank/DDBJ databases">
        <title>Draft genome sequence of Amycolatopsis sp. 8-3EHSu isolated from roots of Suaeda maritima.</title>
        <authorList>
            <person name="Duangmal K."/>
            <person name="Chantavorakit T."/>
        </authorList>
    </citation>
    <scope>NUCLEOTIDE SEQUENCE [LARGE SCALE GENOMIC DNA]</scope>
    <source>
        <strain evidence="3 4">8-3EHSu</strain>
    </source>
</reference>